<dbReference type="SUPFAM" id="SSF51161">
    <property type="entry name" value="Trimeric LpxA-like enzymes"/>
    <property type="match status" value="1"/>
</dbReference>
<protein>
    <submittedName>
        <fullName evidence="1">Uncharacterized protein</fullName>
    </submittedName>
</protein>
<sequence>MTLDAQRDHILTGRSGSVVTRSLPADVIAVGSPARVLRPITAADKTGFGGLA</sequence>
<comment type="caution">
    <text evidence="1">The sequence shown here is derived from an EMBL/GenBank/DDBJ whole genome shotgun (WGS) entry which is preliminary data.</text>
</comment>
<evidence type="ECO:0000313" key="2">
    <source>
        <dbReference type="Proteomes" id="UP000249341"/>
    </source>
</evidence>
<accession>A0A327Z7R5</accession>
<dbReference type="InterPro" id="IPR011004">
    <property type="entry name" value="Trimer_LpxA-like_sf"/>
</dbReference>
<dbReference type="Proteomes" id="UP000249341">
    <property type="component" value="Unassembled WGS sequence"/>
</dbReference>
<dbReference type="AlphaFoldDB" id="A0A327Z7R5"/>
<dbReference type="RefSeq" id="WP_220091419.1">
    <property type="nucleotide sequence ID" value="NZ_JACHWI010000010.1"/>
</dbReference>
<name>A0A327Z7R5_9ACTN</name>
<dbReference type="EMBL" id="QLMJ01000015">
    <property type="protein sequence ID" value="RAK31330.1"/>
    <property type="molecule type" value="Genomic_DNA"/>
</dbReference>
<reference evidence="1 2" key="1">
    <citation type="submission" date="2018-06" db="EMBL/GenBank/DDBJ databases">
        <title>Genomic Encyclopedia of Type Strains, Phase III (KMG-III): the genomes of soil and plant-associated and newly described type strains.</title>
        <authorList>
            <person name="Whitman W."/>
        </authorList>
    </citation>
    <scope>NUCLEOTIDE SEQUENCE [LARGE SCALE GENOMIC DNA]</scope>
    <source>
        <strain evidence="1 2">CGMCC 4.7090</strain>
    </source>
</reference>
<keyword evidence="2" id="KW-1185">Reference proteome</keyword>
<gene>
    <name evidence="1" type="ORF">B0I29_115136</name>
</gene>
<dbReference type="Gene3D" id="2.160.10.10">
    <property type="entry name" value="Hexapeptide repeat proteins"/>
    <property type="match status" value="1"/>
</dbReference>
<proteinExistence type="predicted"/>
<organism evidence="1 2">
    <name type="scientific">Actinoplanes lutulentus</name>
    <dbReference type="NCBI Taxonomy" id="1287878"/>
    <lineage>
        <taxon>Bacteria</taxon>
        <taxon>Bacillati</taxon>
        <taxon>Actinomycetota</taxon>
        <taxon>Actinomycetes</taxon>
        <taxon>Micromonosporales</taxon>
        <taxon>Micromonosporaceae</taxon>
        <taxon>Actinoplanes</taxon>
    </lineage>
</organism>
<evidence type="ECO:0000313" key="1">
    <source>
        <dbReference type="EMBL" id="RAK31330.1"/>
    </source>
</evidence>